<feature type="transmembrane region" description="Helical" evidence="1">
    <location>
        <begin position="44"/>
        <end position="67"/>
    </location>
</feature>
<keyword evidence="1" id="KW-1133">Transmembrane helix</keyword>
<evidence type="ECO:0000256" key="1">
    <source>
        <dbReference type="SAM" id="Phobius"/>
    </source>
</evidence>
<gene>
    <name evidence="2" type="ORF">D5H78_11115</name>
</gene>
<organism evidence="2 3">
    <name type="scientific">Vallicoccus soli</name>
    <dbReference type="NCBI Taxonomy" id="2339232"/>
    <lineage>
        <taxon>Bacteria</taxon>
        <taxon>Bacillati</taxon>
        <taxon>Actinomycetota</taxon>
        <taxon>Actinomycetes</taxon>
        <taxon>Motilibacterales</taxon>
        <taxon>Vallicoccaceae</taxon>
        <taxon>Vallicoccus</taxon>
    </lineage>
</organism>
<accession>A0A3A3ZKA3</accession>
<protein>
    <submittedName>
        <fullName evidence="2">DUF3099 domain-containing protein</fullName>
    </submittedName>
</protein>
<feature type="transmembrane region" description="Helical" evidence="1">
    <location>
        <begin position="21"/>
        <end position="38"/>
    </location>
</feature>
<proteinExistence type="predicted"/>
<reference evidence="2 3" key="1">
    <citation type="submission" date="2018-09" db="EMBL/GenBank/DDBJ databases">
        <title>YIM 75000 draft genome.</title>
        <authorList>
            <person name="Tang S."/>
            <person name="Feng Y."/>
        </authorList>
    </citation>
    <scope>NUCLEOTIDE SEQUENCE [LARGE SCALE GENOMIC DNA]</scope>
    <source>
        <strain evidence="2 3">YIM 75000</strain>
    </source>
</reference>
<dbReference type="Pfam" id="PF11298">
    <property type="entry name" value="DUF3099"/>
    <property type="match status" value="1"/>
</dbReference>
<keyword evidence="3" id="KW-1185">Reference proteome</keyword>
<keyword evidence="1" id="KW-0472">Membrane</keyword>
<dbReference type="InterPro" id="IPR021449">
    <property type="entry name" value="DUF3099"/>
</dbReference>
<evidence type="ECO:0000313" key="2">
    <source>
        <dbReference type="EMBL" id="RJK96169.1"/>
    </source>
</evidence>
<evidence type="ECO:0000313" key="3">
    <source>
        <dbReference type="Proteomes" id="UP000265614"/>
    </source>
</evidence>
<comment type="caution">
    <text evidence="2">The sequence shown here is derived from an EMBL/GenBank/DDBJ whole genome shotgun (WGS) entry which is preliminary data.</text>
</comment>
<name>A0A3A3ZKA3_9ACTN</name>
<dbReference type="Proteomes" id="UP000265614">
    <property type="component" value="Unassembled WGS sequence"/>
</dbReference>
<dbReference type="EMBL" id="QZEZ01000004">
    <property type="protein sequence ID" value="RJK96169.1"/>
    <property type="molecule type" value="Genomic_DNA"/>
</dbReference>
<dbReference type="AlphaFoldDB" id="A0A3A3ZKA3"/>
<sequence>MVTPTDEEARRRDLEVRRRRYFAVMVPCLLLVAFGFFVPAPTALRVAACAVAAVLPPVAAVVGNGGVRRGRWQR</sequence>
<keyword evidence="1" id="KW-0812">Transmembrane</keyword>